<feature type="region of interest" description="Disordered" evidence="1">
    <location>
        <begin position="97"/>
        <end position="118"/>
    </location>
</feature>
<dbReference type="AlphaFoldDB" id="A0A383RFQ0"/>
<protein>
    <submittedName>
        <fullName evidence="2">Uncharacterized protein</fullName>
    </submittedName>
</protein>
<reference evidence="2" key="1">
    <citation type="submission" date="2018-08" db="EMBL/GenBank/DDBJ databases">
        <authorList>
            <person name="Ferrada E.E."/>
            <person name="Latorre B.A."/>
        </authorList>
    </citation>
    <scope>NUCLEOTIDE SEQUENCE</scope>
    <source>
        <strain evidence="2">Paenibacillus B-LR1</strain>
    </source>
</reference>
<dbReference type="RefSeq" id="WP_232055693.1">
    <property type="nucleotide sequence ID" value="NZ_LS992241.1"/>
</dbReference>
<evidence type="ECO:0000313" key="3">
    <source>
        <dbReference type="EMBL" id="SYX87678.1"/>
    </source>
</evidence>
<organism evidence="2 4">
    <name type="scientific">Paenibacillus alvei</name>
    <name type="common">Bacillus alvei</name>
    <dbReference type="NCBI Taxonomy" id="44250"/>
    <lineage>
        <taxon>Bacteria</taxon>
        <taxon>Bacillati</taxon>
        <taxon>Bacillota</taxon>
        <taxon>Bacilli</taxon>
        <taxon>Bacillales</taxon>
        <taxon>Paenibacillaceae</taxon>
        <taxon>Paenibacillus</taxon>
    </lineage>
</organism>
<proteinExistence type="predicted"/>
<dbReference type="EMBL" id="LS992241">
    <property type="protein sequence ID" value="SYX85927.1"/>
    <property type="molecule type" value="Genomic_DNA"/>
</dbReference>
<sequence>MGKSQRDKGARGEREFAELVGGRRVPLSGAAEGYANDVELPNGMKAEVKRRKAGFKQLYDWILDEREKPDIVALRTDRMPWIVSMKLETFLKLIGGKPDAEGQSVEGNEACGDKTTTP</sequence>
<reference evidence="4" key="2">
    <citation type="submission" date="2018-08" db="EMBL/GenBank/DDBJ databases">
        <authorList>
            <person name="Chevrot R."/>
        </authorList>
    </citation>
    <scope>NUCLEOTIDE SEQUENCE [LARGE SCALE GENOMIC DNA]</scope>
</reference>
<accession>A0A383RFQ0</accession>
<evidence type="ECO:0000256" key="1">
    <source>
        <dbReference type="SAM" id="MobiDB-lite"/>
    </source>
</evidence>
<dbReference type="EMBL" id="LS992241">
    <property type="protein sequence ID" value="SYX87678.1"/>
    <property type="molecule type" value="Genomic_DNA"/>
</dbReference>
<gene>
    <name evidence="2" type="ORF">PBLR_14349</name>
    <name evidence="3" type="ORF">PBLR_20022</name>
</gene>
<dbReference type="Proteomes" id="UP000304148">
    <property type="component" value="Chromosome"/>
</dbReference>
<name>A0A383RFQ0_PAEAL</name>
<evidence type="ECO:0000313" key="4">
    <source>
        <dbReference type="Proteomes" id="UP000304148"/>
    </source>
</evidence>
<evidence type="ECO:0000313" key="2">
    <source>
        <dbReference type="EMBL" id="SYX85927.1"/>
    </source>
</evidence>